<keyword evidence="2" id="KW-1185">Reference proteome</keyword>
<sequence length="134" mass="14856">MEDDGEYTDVLKTFTFAAPPLSQSCRTTHLHRPFDSNLQSQERNVVSGRRYLPNLEGLFRSPRGMSSKAYLEGSSCNETRLLWFGQNLISGTVMAASPACVGLFQQFMVVSMPSELMITQLAAFSWLNLEGAPA</sequence>
<name>A0ABR2CUE8_9ROSI</name>
<gene>
    <name evidence="1" type="ORF">V6N12_047933</name>
</gene>
<proteinExistence type="predicted"/>
<dbReference type="Proteomes" id="UP001472677">
    <property type="component" value="Unassembled WGS sequence"/>
</dbReference>
<evidence type="ECO:0000313" key="2">
    <source>
        <dbReference type="Proteomes" id="UP001472677"/>
    </source>
</evidence>
<organism evidence="1 2">
    <name type="scientific">Hibiscus sabdariffa</name>
    <name type="common">roselle</name>
    <dbReference type="NCBI Taxonomy" id="183260"/>
    <lineage>
        <taxon>Eukaryota</taxon>
        <taxon>Viridiplantae</taxon>
        <taxon>Streptophyta</taxon>
        <taxon>Embryophyta</taxon>
        <taxon>Tracheophyta</taxon>
        <taxon>Spermatophyta</taxon>
        <taxon>Magnoliopsida</taxon>
        <taxon>eudicotyledons</taxon>
        <taxon>Gunneridae</taxon>
        <taxon>Pentapetalae</taxon>
        <taxon>rosids</taxon>
        <taxon>malvids</taxon>
        <taxon>Malvales</taxon>
        <taxon>Malvaceae</taxon>
        <taxon>Malvoideae</taxon>
        <taxon>Hibiscus</taxon>
    </lineage>
</organism>
<dbReference type="EMBL" id="JBBPBM010000043">
    <property type="protein sequence ID" value="KAK8523413.1"/>
    <property type="molecule type" value="Genomic_DNA"/>
</dbReference>
<protein>
    <submittedName>
        <fullName evidence="1">Uncharacterized protein</fullName>
    </submittedName>
</protein>
<accession>A0ABR2CUE8</accession>
<comment type="caution">
    <text evidence="1">The sequence shown here is derived from an EMBL/GenBank/DDBJ whole genome shotgun (WGS) entry which is preliminary data.</text>
</comment>
<reference evidence="1 2" key="1">
    <citation type="journal article" date="2024" name="G3 (Bethesda)">
        <title>Genome assembly of Hibiscus sabdariffa L. provides insights into metabolisms of medicinal natural products.</title>
        <authorList>
            <person name="Kim T."/>
        </authorList>
    </citation>
    <scope>NUCLEOTIDE SEQUENCE [LARGE SCALE GENOMIC DNA]</scope>
    <source>
        <strain evidence="1">TK-2024</strain>
        <tissue evidence="1">Old leaves</tissue>
    </source>
</reference>
<evidence type="ECO:0000313" key="1">
    <source>
        <dbReference type="EMBL" id="KAK8523413.1"/>
    </source>
</evidence>